<reference evidence="1 2" key="1">
    <citation type="submission" date="2021-05" db="EMBL/GenBank/DDBJ databases">
        <title>Mycobacterium acidophilum sp. nov., an extremely acid-tolerant member of the genus Mycobacterium.</title>
        <authorList>
            <person name="Xia J."/>
        </authorList>
    </citation>
    <scope>NUCLEOTIDE SEQUENCE [LARGE SCALE GENOMIC DNA]</scope>
    <source>
        <strain evidence="1 2">M1</strain>
    </source>
</reference>
<accession>A0ABS5RG82</accession>
<comment type="caution">
    <text evidence="1">The sequence shown here is derived from an EMBL/GenBank/DDBJ whole genome shotgun (WGS) entry which is preliminary data.</text>
</comment>
<dbReference type="Proteomes" id="UP001519535">
    <property type="component" value="Unassembled WGS sequence"/>
</dbReference>
<gene>
    <name evidence="1" type="ORF">KIH27_06790</name>
</gene>
<dbReference type="RefSeq" id="WP_214092176.1">
    <property type="nucleotide sequence ID" value="NZ_JAHCLR010000008.1"/>
</dbReference>
<evidence type="ECO:0000313" key="1">
    <source>
        <dbReference type="EMBL" id="MBS9533295.1"/>
    </source>
</evidence>
<sequence length="129" mass="14234">MSLNVSVRLDDRLAERLRLRARAAGESLSDRLRRYAEEGTRRDEHPLVTFRDGPTGRRAGLIGGPDVWEVALWIDDLGEVSDPAAELAADGAVARAQIDAVLAYRADYPEEIEARIALHRAETTAADVR</sequence>
<proteinExistence type="predicted"/>
<evidence type="ECO:0008006" key="3">
    <source>
        <dbReference type="Google" id="ProtNLM"/>
    </source>
</evidence>
<protein>
    <recommendedName>
        <fullName evidence="3">Ribbon-helix-helix protein CopG domain-containing protein</fullName>
    </recommendedName>
</protein>
<organism evidence="1 2">
    <name type="scientific">Mycolicibacter acidiphilus</name>
    <dbReference type="NCBI Taxonomy" id="2835306"/>
    <lineage>
        <taxon>Bacteria</taxon>
        <taxon>Bacillati</taxon>
        <taxon>Actinomycetota</taxon>
        <taxon>Actinomycetes</taxon>
        <taxon>Mycobacteriales</taxon>
        <taxon>Mycobacteriaceae</taxon>
        <taxon>Mycolicibacter</taxon>
    </lineage>
</organism>
<dbReference type="EMBL" id="JAHCLR010000008">
    <property type="protein sequence ID" value="MBS9533295.1"/>
    <property type="molecule type" value="Genomic_DNA"/>
</dbReference>
<name>A0ABS5RG82_9MYCO</name>
<evidence type="ECO:0000313" key="2">
    <source>
        <dbReference type="Proteomes" id="UP001519535"/>
    </source>
</evidence>
<keyword evidence="2" id="KW-1185">Reference proteome</keyword>